<dbReference type="OrthoDB" id="2111052at2759"/>
<organism evidence="3 4">
    <name type="scientific">Neocallimastix californiae</name>
    <dbReference type="NCBI Taxonomy" id="1754190"/>
    <lineage>
        <taxon>Eukaryota</taxon>
        <taxon>Fungi</taxon>
        <taxon>Fungi incertae sedis</taxon>
        <taxon>Chytridiomycota</taxon>
        <taxon>Chytridiomycota incertae sedis</taxon>
        <taxon>Neocallimastigomycetes</taxon>
        <taxon>Neocallimastigales</taxon>
        <taxon>Neocallimastigaceae</taxon>
        <taxon>Neocallimastix</taxon>
    </lineage>
</organism>
<dbReference type="STRING" id="1754190.A0A1Y2F3E3"/>
<protein>
    <recommendedName>
        <fullName evidence="5">Nucleic acid-binding protein</fullName>
    </recommendedName>
</protein>
<dbReference type="GO" id="GO:0000724">
    <property type="term" value="P:double-strand break repair via homologous recombination"/>
    <property type="evidence" value="ECO:0007669"/>
    <property type="project" value="TreeGrafter"/>
</dbReference>
<keyword evidence="1" id="KW-0238">DNA-binding</keyword>
<reference evidence="3 4" key="1">
    <citation type="submission" date="2016-08" db="EMBL/GenBank/DDBJ databases">
        <title>A Parts List for Fungal Cellulosomes Revealed by Comparative Genomics.</title>
        <authorList>
            <consortium name="DOE Joint Genome Institute"/>
            <person name="Haitjema C.H."/>
            <person name="Gilmore S.P."/>
            <person name="Henske J.K."/>
            <person name="Solomon K.V."/>
            <person name="De Groot R."/>
            <person name="Kuo A."/>
            <person name="Mondo S.J."/>
            <person name="Salamov A.A."/>
            <person name="Labutti K."/>
            <person name="Zhao Z."/>
            <person name="Chiniquy J."/>
            <person name="Barry K."/>
            <person name="Brewer H.M."/>
            <person name="Purvine S.O."/>
            <person name="Wright A.T."/>
            <person name="Boxma B."/>
            <person name="Van Alen T."/>
            <person name="Hackstein J.H."/>
            <person name="Baker S.E."/>
            <person name="Grigoriev I.V."/>
            <person name="O'Malley M.A."/>
        </authorList>
    </citation>
    <scope>NUCLEOTIDE SEQUENCE [LARGE SCALE GENOMIC DNA]</scope>
    <source>
        <strain evidence="3 4">G1</strain>
    </source>
</reference>
<dbReference type="GO" id="GO:0003677">
    <property type="term" value="F:DNA binding"/>
    <property type="evidence" value="ECO:0007669"/>
    <property type="project" value="UniProtKB-KW"/>
</dbReference>
<evidence type="ECO:0000313" key="3">
    <source>
        <dbReference type="EMBL" id="ORY77475.1"/>
    </source>
</evidence>
<dbReference type="GO" id="GO:0044818">
    <property type="term" value="P:mitotic G2/M transition checkpoint"/>
    <property type="evidence" value="ECO:0007669"/>
    <property type="project" value="TreeGrafter"/>
</dbReference>
<dbReference type="AlphaFoldDB" id="A0A1Y2F3E3"/>
<evidence type="ECO:0000256" key="1">
    <source>
        <dbReference type="ARBA" id="ARBA00023125"/>
    </source>
</evidence>
<feature type="compositionally biased region" description="Low complexity" evidence="2">
    <location>
        <begin position="321"/>
        <end position="331"/>
    </location>
</feature>
<name>A0A1Y2F3E3_9FUNG</name>
<feature type="region of interest" description="Disordered" evidence="2">
    <location>
        <begin position="318"/>
        <end position="351"/>
    </location>
</feature>
<proteinExistence type="predicted"/>
<evidence type="ECO:0000313" key="4">
    <source>
        <dbReference type="Proteomes" id="UP000193920"/>
    </source>
</evidence>
<accession>A0A1Y2F3E3</accession>
<sequence length="351" mass="40377">MNMNLQKPNRMGNVVALHQNTFPFGKNTSSVTISQLVPKMRISRLEVIVLEKDEDYVISKLKTPIYSLYVADQTASVVMAYFGDSARNINIGDVLRLENVTTKLYWNYLQLIVLENSKVRRLGEDMMVFSEFPNMSHMEWVPDESGNPENLKPRPSEVPIKHWMPPQMAKAQENARSITSKFKIRPHRDFDKPMDRDNLRSNSQPSYYPNYVDRPDQRQVNNIPPPLIPGRPQVNYSEFTPNRNDHMMMMNPRNRYDMNDMRNFRNNNNNLINNDGMNNGNNMIKRQKLNGPPMNGMGNNIMGNLNGNRMVTNIYGTVPMNNNNNNNNNNNMGDSNNEGYNSPPPLGPPLI</sequence>
<dbReference type="GO" id="GO:0070876">
    <property type="term" value="C:SOSS complex"/>
    <property type="evidence" value="ECO:0007669"/>
    <property type="project" value="TreeGrafter"/>
</dbReference>
<feature type="compositionally biased region" description="Pro residues" evidence="2">
    <location>
        <begin position="342"/>
        <end position="351"/>
    </location>
</feature>
<feature type="region of interest" description="Disordered" evidence="2">
    <location>
        <begin position="188"/>
        <end position="218"/>
    </location>
</feature>
<dbReference type="InterPro" id="IPR051231">
    <property type="entry name" value="SOSS-B"/>
</dbReference>
<dbReference type="Proteomes" id="UP000193920">
    <property type="component" value="Unassembled WGS sequence"/>
</dbReference>
<gene>
    <name evidence="3" type="ORF">LY90DRAFT_665257</name>
</gene>
<evidence type="ECO:0000256" key="2">
    <source>
        <dbReference type="SAM" id="MobiDB-lite"/>
    </source>
</evidence>
<keyword evidence="4" id="KW-1185">Reference proteome</keyword>
<dbReference type="PANTHER" id="PTHR13356:SF0">
    <property type="entry name" value="SOSS COMPLEX SUBUNIT B HOMOLOG"/>
    <property type="match status" value="1"/>
</dbReference>
<dbReference type="InterPro" id="IPR012340">
    <property type="entry name" value="NA-bd_OB-fold"/>
</dbReference>
<dbReference type="PANTHER" id="PTHR13356">
    <property type="entry name" value="OB FOLD NUCLEIC ACID BINDING PROTEIN-RELATED"/>
    <property type="match status" value="1"/>
</dbReference>
<dbReference type="Gene3D" id="2.40.50.140">
    <property type="entry name" value="Nucleic acid-binding proteins"/>
    <property type="match status" value="1"/>
</dbReference>
<dbReference type="EMBL" id="MCOG01000019">
    <property type="protein sequence ID" value="ORY77475.1"/>
    <property type="molecule type" value="Genomic_DNA"/>
</dbReference>
<feature type="compositionally biased region" description="Basic and acidic residues" evidence="2">
    <location>
        <begin position="188"/>
        <end position="199"/>
    </location>
</feature>
<evidence type="ECO:0008006" key="5">
    <source>
        <dbReference type="Google" id="ProtNLM"/>
    </source>
</evidence>
<dbReference type="GO" id="GO:0010212">
    <property type="term" value="P:response to ionizing radiation"/>
    <property type="evidence" value="ECO:0007669"/>
    <property type="project" value="TreeGrafter"/>
</dbReference>
<comment type="caution">
    <text evidence="3">The sequence shown here is derived from an EMBL/GenBank/DDBJ whole genome shotgun (WGS) entry which is preliminary data.</text>
</comment>
<dbReference type="SUPFAM" id="SSF50249">
    <property type="entry name" value="Nucleic acid-binding proteins"/>
    <property type="match status" value="1"/>
</dbReference>